<dbReference type="PANTHER" id="PTHR38663">
    <property type="match status" value="1"/>
</dbReference>
<sequence>MTVGRLTADHSLSGDPPYEYVIVGGGIHGTCLANHLITEGEYTRDEIRILDPREELLASFAKKANQCGMETLRSTFVHHIDTESFSLESFAEGHHRANELVSTKNYPDRPTLDLFLDHARDVIERRELSDCHHRLKITNVSRSAGTETYLVEADAGAIETHRVVLAVGLGATPTLPEWTASLPDDAPLAHVWDEAFDPATPDPFEGRTFVVGGGITAGHLAWRLAERTAVTLLSRHELEIELTEADPHWINWRHIGKEIHTLPPGSEARLDRIRSARNDATIPPYVERRLAEARDGGALEHRQGEITSANATDEGLSLRFDDGTRATAARVVLATGLEPVPEQPLVDRVSESLSLARGAEGFPVLDDRTLAWRRTDSTESAVYVSGALAEPSVGPFARNIVGARRAAERILDPPDQARTDPLPMSSRGGS</sequence>
<comment type="caution">
    <text evidence="3">The sequence shown here is derived from an EMBL/GenBank/DDBJ whole genome shotgun (WGS) entry which is preliminary data.</text>
</comment>
<dbReference type="RefSeq" id="WP_053770072.1">
    <property type="nucleotide sequence ID" value="NZ_LIST01000001.1"/>
</dbReference>
<keyword evidence="4" id="KW-1185">Reference proteome</keyword>
<evidence type="ECO:0000313" key="4">
    <source>
        <dbReference type="Proteomes" id="UP000037747"/>
    </source>
</evidence>
<name>A0A0M9ASH1_9EURY</name>
<feature type="region of interest" description="Disordered" evidence="1">
    <location>
        <begin position="407"/>
        <end position="430"/>
    </location>
</feature>
<feature type="domain" description="FAD-dependent urate hydroxylase HpyO/Asp monooxygenase CreE-like FAD/NAD(P)-binding" evidence="2">
    <location>
        <begin position="21"/>
        <end position="168"/>
    </location>
</feature>
<dbReference type="Gene3D" id="3.50.50.60">
    <property type="entry name" value="FAD/NAD(P)-binding domain"/>
    <property type="match status" value="1"/>
</dbReference>
<reference evidence="3 4" key="1">
    <citation type="submission" date="2015-08" db="EMBL/GenBank/DDBJ databases">
        <title>Genomes of Isolates from Cabo Rojo, PR.</title>
        <authorList>
            <person name="Sanchez-Nieves R.L."/>
            <person name="Montalvo-Rodriguez R."/>
        </authorList>
    </citation>
    <scope>NUCLEOTIDE SEQUENCE [LARGE SCALE GENOMIC DNA]</scope>
    <source>
        <strain evidence="3 4">5</strain>
    </source>
</reference>
<evidence type="ECO:0000259" key="2">
    <source>
        <dbReference type="Pfam" id="PF13454"/>
    </source>
</evidence>
<protein>
    <submittedName>
        <fullName evidence="3">Thioredoxin reductase</fullName>
    </submittedName>
</protein>
<organism evidence="3 4">
    <name type="scientific">Halorubrum tropicale</name>
    <dbReference type="NCBI Taxonomy" id="1765655"/>
    <lineage>
        <taxon>Archaea</taxon>
        <taxon>Methanobacteriati</taxon>
        <taxon>Methanobacteriota</taxon>
        <taxon>Stenosarchaea group</taxon>
        <taxon>Halobacteria</taxon>
        <taxon>Halobacteriales</taxon>
        <taxon>Haloferacaceae</taxon>
        <taxon>Halorubrum</taxon>
    </lineage>
</organism>
<evidence type="ECO:0000256" key="1">
    <source>
        <dbReference type="SAM" id="MobiDB-lite"/>
    </source>
</evidence>
<proteinExistence type="predicted"/>
<evidence type="ECO:0000313" key="3">
    <source>
        <dbReference type="EMBL" id="KOX97368.1"/>
    </source>
</evidence>
<accession>A0A0M9ASH1</accession>
<dbReference type="EMBL" id="LIST01000001">
    <property type="protein sequence ID" value="KOX97368.1"/>
    <property type="molecule type" value="Genomic_DNA"/>
</dbReference>
<gene>
    <name evidence="3" type="ORF">AMR74_00190</name>
</gene>
<dbReference type="AlphaFoldDB" id="A0A0M9ASH1"/>
<feature type="compositionally biased region" description="Basic and acidic residues" evidence="1">
    <location>
        <begin position="407"/>
        <end position="418"/>
    </location>
</feature>
<dbReference type="SUPFAM" id="SSF51905">
    <property type="entry name" value="FAD/NAD(P)-binding domain"/>
    <property type="match status" value="1"/>
</dbReference>
<dbReference type="STRING" id="1765655.AMR74_00190"/>
<dbReference type="PANTHER" id="PTHR38663:SF1">
    <property type="entry name" value="L-ORNITHINE N(5)-MONOOXYGENASE"/>
    <property type="match status" value="1"/>
</dbReference>
<dbReference type="Pfam" id="PF13454">
    <property type="entry name" value="NAD_binding_9"/>
    <property type="match status" value="1"/>
</dbReference>
<dbReference type="InterPro" id="IPR036188">
    <property type="entry name" value="FAD/NAD-bd_sf"/>
</dbReference>
<dbReference type="PATRIC" id="fig|1705389.3.peg.281"/>
<dbReference type="Proteomes" id="UP000037747">
    <property type="component" value="Unassembled WGS sequence"/>
</dbReference>
<dbReference type="InterPro" id="IPR038732">
    <property type="entry name" value="HpyO/CreE_NAD-binding"/>
</dbReference>